<organism evidence="1">
    <name type="scientific">freshwater metagenome</name>
    <dbReference type="NCBI Taxonomy" id="449393"/>
    <lineage>
        <taxon>unclassified sequences</taxon>
        <taxon>metagenomes</taxon>
        <taxon>ecological metagenomes</taxon>
    </lineage>
</organism>
<dbReference type="InterPro" id="IPR037175">
    <property type="entry name" value="KFase_sf"/>
</dbReference>
<dbReference type="Pfam" id="PF04199">
    <property type="entry name" value="Cyclase"/>
    <property type="match status" value="1"/>
</dbReference>
<name>A0A6J7D2F5_9ZZZZ</name>
<dbReference type="AlphaFoldDB" id="A0A6J7D2F5"/>
<reference evidence="1" key="1">
    <citation type="submission" date="2020-05" db="EMBL/GenBank/DDBJ databases">
        <authorList>
            <person name="Chiriac C."/>
            <person name="Salcher M."/>
            <person name="Ghai R."/>
            <person name="Kavagutti S V."/>
        </authorList>
    </citation>
    <scope>NUCLEOTIDE SEQUENCE</scope>
</reference>
<dbReference type="PANTHER" id="PTHR34861">
    <property type="match status" value="1"/>
</dbReference>
<dbReference type="InterPro" id="IPR007325">
    <property type="entry name" value="KFase/CYL"/>
</dbReference>
<dbReference type="Gene3D" id="3.50.30.50">
    <property type="entry name" value="Putative cyclase"/>
    <property type="match status" value="1"/>
</dbReference>
<proteinExistence type="predicted"/>
<dbReference type="PANTHER" id="PTHR34861:SF10">
    <property type="entry name" value="CYCLASE"/>
    <property type="match status" value="1"/>
</dbReference>
<sequence length="285" mass="29296">MSERSTSADERGALANIGPQQVLGAAGLVRSGRIVDLGLPIGPNTPSPAHRHGVVRFMTRDGGDYAAGAQRPGGFQFAEDTLLLPSHSGTHIDALAHAWHDDTLYGGHGQETIRSTTGAQHCGADQLGPIVGRGVVLDVAGDRELAAGYAIGAEELQQVAGAAGITIEHGDVVLIRTGWLGRMGGSAETYFAGEPGIDLSAARWLADAGVAAIGADTFAVEPLPAPGETVFPVHQFLLTDRGVPLIESVVLDELASLVDGPFLFVALPLTLVGSTASPLTPVAIL</sequence>
<gene>
    <name evidence="1" type="ORF">UFOPK3423_00408</name>
</gene>
<dbReference type="GO" id="GO:0004061">
    <property type="term" value="F:arylformamidase activity"/>
    <property type="evidence" value="ECO:0007669"/>
    <property type="project" value="InterPro"/>
</dbReference>
<evidence type="ECO:0000313" key="1">
    <source>
        <dbReference type="EMBL" id="CAB4864301.1"/>
    </source>
</evidence>
<dbReference type="EMBL" id="CAFBLQ010000029">
    <property type="protein sequence ID" value="CAB4864301.1"/>
    <property type="molecule type" value="Genomic_DNA"/>
</dbReference>
<accession>A0A6J7D2F5</accession>
<protein>
    <submittedName>
        <fullName evidence="1">Unannotated protein</fullName>
    </submittedName>
</protein>
<dbReference type="SUPFAM" id="SSF102198">
    <property type="entry name" value="Putative cyclase"/>
    <property type="match status" value="1"/>
</dbReference>
<dbReference type="GO" id="GO:0019441">
    <property type="term" value="P:L-tryptophan catabolic process to kynurenine"/>
    <property type="evidence" value="ECO:0007669"/>
    <property type="project" value="InterPro"/>
</dbReference>